<dbReference type="AlphaFoldDB" id="A0A949TY04"/>
<evidence type="ECO:0000313" key="12">
    <source>
        <dbReference type="Proteomes" id="UP000694308"/>
    </source>
</evidence>
<dbReference type="Proteomes" id="UP000694308">
    <property type="component" value="Unassembled WGS sequence"/>
</dbReference>
<evidence type="ECO:0000256" key="8">
    <source>
        <dbReference type="ARBA" id="ARBA00023012"/>
    </source>
</evidence>
<dbReference type="InterPro" id="IPR005467">
    <property type="entry name" value="His_kinase_dom"/>
</dbReference>
<keyword evidence="3" id="KW-0597">Phosphoprotein</keyword>
<feature type="domain" description="PAC" evidence="10">
    <location>
        <begin position="82"/>
        <end position="134"/>
    </location>
</feature>
<dbReference type="NCBIfam" id="TIGR00229">
    <property type="entry name" value="sensory_box"/>
    <property type="match status" value="1"/>
</dbReference>
<evidence type="ECO:0000259" key="10">
    <source>
        <dbReference type="PROSITE" id="PS50113"/>
    </source>
</evidence>
<comment type="catalytic activity">
    <reaction evidence="1">
        <text>ATP + protein L-histidine = ADP + protein N-phospho-L-histidine.</text>
        <dbReference type="EC" id="2.7.13.3"/>
    </reaction>
</comment>
<dbReference type="InterPro" id="IPR001610">
    <property type="entry name" value="PAC"/>
</dbReference>
<dbReference type="EC" id="2.7.13.3" evidence="2"/>
<dbReference type="InterPro" id="IPR003594">
    <property type="entry name" value="HATPase_dom"/>
</dbReference>
<evidence type="ECO:0000256" key="6">
    <source>
        <dbReference type="ARBA" id="ARBA00022777"/>
    </source>
</evidence>
<proteinExistence type="predicted"/>
<dbReference type="PANTHER" id="PTHR43711">
    <property type="entry name" value="TWO-COMPONENT HISTIDINE KINASE"/>
    <property type="match status" value="1"/>
</dbReference>
<dbReference type="Pfam" id="PF13426">
    <property type="entry name" value="PAS_9"/>
    <property type="match status" value="1"/>
</dbReference>
<keyword evidence="7" id="KW-0067">ATP-binding</keyword>
<dbReference type="InterPro" id="IPR003661">
    <property type="entry name" value="HisK_dim/P_dom"/>
</dbReference>
<evidence type="ECO:0000256" key="7">
    <source>
        <dbReference type="ARBA" id="ARBA00022840"/>
    </source>
</evidence>
<evidence type="ECO:0000313" key="11">
    <source>
        <dbReference type="EMBL" id="MBV7275666.1"/>
    </source>
</evidence>
<dbReference type="PROSITE" id="PS50109">
    <property type="entry name" value="HIS_KIN"/>
    <property type="match status" value="1"/>
</dbReference>
<dbReference type="SMART" id="SM00086">
    <property type="entry name" value="PAC"/>
    <property type="match status" value="2"/>
</dbReference>
<name>A0A949TY04_9CLOT</name>
<dbReference type="SMART" id="SM00091">
    <property type="entry name" value="PAS"/>
    <property type="match status" value="2"/>
</dbReference>
<evidence type="ECO:0000256" key="4">
    <source>
        <dbReference type="ARBA" id="ARBA00022679"/>
    </source>
</evidence>
<dbReference type="SMART" id="SM00388">
    <property type="entry name" value="HisKA"/>
    <property type="match status" value="1"/>
</dbReference>
<protein>
    <recommendedName>
        <fullName evidence="2">histidine kinase</fullName>
        <ecNumber evidence="2">2.7.13.3</ecNumber>
    </recommendedName>
</protein>
<keyword evidence="5" id="KW-0547">Nucleotide-binding</keyword>
<dbReference type="GO" id="GO:0000155">
    <property type="term" value="F:phosphorelay sensor kinase activity"/>
    <property type="evidence" value="ECO:0007669"/>
    <property type="project" value="InterPro"/>
</dbReference>
<dbReference type="InterPro" id="IPR050736">
    <property type="entry name" value="Sensor_HK_Regulatory"/>
</dbReference>
<gene>
    <name evidence="11" type="ORF">I6U48_22475</name>
</gene>
<dbReference type="CDD" id="cd00130">
    <property type="entry name" value="PAS"/>
    <property type="match status" value="1"/>
</dbReference>
<dbReference type="CDD" id="cd00082">
    <property type="entry name" value="HisKA"/>
    <property type="match status" value="1"/>
</dbReference>
<organism evidence="11 12">
    <name type="scientific">Clostridium thailandense</name>
    <dbReference type="NCBI Taxonomy" id="2794346"/>
    <lineage>
        <taxon>Bacteria</taxon>
        <taxon>Bacillati</taxon>
        <taxon>Bacillota</taxon>
        <taxon>Clostridia</taxon>
        <taxon>Eubacteriales</taxon>
        <taxon>Clostridiaceae</taxon>
        <taxon>Clostridium</taxon>
    </lineage>
</organism>
<dbReference type="InterPro" id="IPR000700">
    <property type="entry name" value="PAS-assoc_C"/>
</dbReference>
<keyword evidence="8" id="KW-0902">Two-component regulatory system</keyword>
<evidence type="ECO:0000256" key="3">
    <source>
        <dbReference type="ARBA" id="ARBA00022553"/>
    </source>
</evidence>
<dbReference type="Pfam" id="PF08447">
    <property type="entry name" value="PAS_3"/>
    <property type="match status" value="1"/>
</dbReference>
<keyword evidence="4" id="KW-0808">Transferase</keyword>
<keyword evidence="12" id="KW-1185">Reference proteome</keyword>
<dbReference type="PANTHER" id="PTHR43711:SF26">
    <property type="entry name" value="SENSOR HISTIDINE KINASE RCSC"/>
    <property type="match status" value="1"/>
</dbReference>
<comment type="caution">
    <text evidence="11">The sequence shown here is derived from an EMBL/GenBank/DDBJ whole genome shotgun (WGS) entry which is preliminary data.</text>
</comment>
<dbReference type="GO" id="GO:0005524">
    <property type="term" value="F:ATP binding"/>
    <property type="evidence" value="ECO:0007669"/>
    <property type="project" value="UniProtKB-KW"/>
</dbReference>
<dbReference type="SMART" id="SM00387">
    <property type="entry name" value="HATPase_c"/>
    <property type="match status" value="1"/>
</dbReference>
<dbReference type="InterPro" id="IPR000014">
    <property type="entry name" value="PAS"/>
</dbReference>
<keyword evidence="6" id="KW-0418">Kinase</keyword>
<accession>A0A949TY04</accession>
<sequence length="537" mass="60970">MLKIDESIRNSLIVASMSEWIWEYDLLTKELDKAEALINFLGYDKNEVEKGVNFWLTLIHTDDIKALLNALNDIVSNKTNYFAVTYRIKSKHAGYKYIRSTGKAFKNEYGNNIYMAGYSIDISEQVKIQRELSETTERNKKIIELSPLGVYAYEKGVITYVNESGLKLFGAKCEDDIIGKCILDFVDPCCRKTSSKRIKLLENGYKVNSKEINMLKLNGDKIICDAYSTSVSHENETEILSYIKDITEQKRMTEENKKLLEYTIECDRVKTEFFSNISHDLRTPLNIILSSIQLLNYIYNNSDNNYNDFTTAFEKYINIMKQNSYRLLKLINNIIDISKLDSGFLHMNFSNHNIVEIVENITLSVADYIENNGINLIFDTDTEEKIIACDADKIERIILNLLSNAVKYTKSDGTIKVDVKNEENAVLIIISDTGCGIPSNKLESIFERFRQVDEELTSKSEGSGIGLSLVKALVEAHGGIIKVCSTYGVGSTFTISLPNKTSENIEMPSTSSNASATEENFNRKVHKISIEFSDIYS</sequence>
<feature type="domain" description="Histidine kinase" evidence="9">
    <location>
        <begin position="276"/>
        <end position="501"/>
    </location>
</feature>
<evidence type="ECO:0000256" key="1">
    <source>
        <dbReference type="ARBA" id="ARBA00000085"/>
    </source>
</evidence>
<dbReference type="Pfam" id="PF00512">
    <property type="entry name" value="HisKA"/>
    <property type="match status" value="1"/>
</dbReference>
<evidence type="ECO:0000259" key="9">
    <source>
        <dbReference type="PROSITE" id="PS50109"/>
    </source>
</evidence>
<evidence type="ECO:0000256" key="5">
    <source>
        <dbReference type="ARBA" id="ARBA00022741"/>
    </source>
</evidence>
<reference evidence="11" key="1">
    <citation type="submission" date="2020-12" db="EMBL/GenBank/DDBJ databases">
        <title>Clostridium thailandense sp. nov., a novel acetogenic bacterium isolated from peat land soil in Thailand.</title>
        <authorList>
            <person name="Chaikitkaew S."/>
            <person name="Birkeland N.K."/>
        </authorList>
    </citation>
    <scope>NUCLEOTIDE SEQUENCE</scope>
    <source>
        <strain evidence="11">PL3</strain>
    </source>
</reference>
<dbReference type="EMBL" id="JAEEGC010000132">
    <property type="protein sequence ID" value="MBV7275666.1"/>
    <property type="molecule type" value="Genomic_DNA"/>
</dbReference>
<dbReference type="RefSeq" id="WP_218322716.1">
    <property type="nucleotide sequence ID" value="NZ_JAEEGC010000132.1"/>
</dbReference>
<dbReference type="PROSITE" id="PS50113">
    <property type="entry name" value="PAC"/>
    <property type="match status" value="1"/>
</dbReference>
<dbReference type="Pfam" id="PF02518">
    <property type="entry name" value="HATPase_c"/>
    <property type="match status" value="1"/>
</dbReference>
<evidence type="ECO:0000256" key="2">
    <source>
        <dbReference type="ARBA" id="ARBA00012438"/>
    </source>
</evidence>
<dbReference type="InterPro" id="IPR013655">
    <property type="entry name" value="PAS_fold_3"/>
</dbReference>
<dbReference type="FunFam" id="3.30.565.10:FF:000037">
    <property type="entry name" value="Hybrid sensor histidine kinase/response regulator"/>
    <property type="match status" value="1"/>
</dbReference>